<protein>
    <submittedName>
        <fullName evidence="2">Uncharacterized protein</fullName>
    </submittedName>
</protein>
<dbReference type="RefSeq" id="WP_132338288.1">
    <property type="nucleotide sequence ID" value="NZ_SMJZ01000167.1"/>
</dbReference>
<keyword evidence="1" id="KW-0732">Signal</keyword>
<sequence length="126" mass="13390">MKRLTLTALALACALATAPALAAQPAAAAAKPRLSGCYDGKCKFTFKYVVSFRISSKKYGFSKVIVYKADAKTVVVDTGFNRRIGGRVFTAGGNVALWEGGWGNLSGLKFRVLKVTKLGATLHFLG</sequence>
<gene>
    <name evidence="2" type="ORF">E1267_32695</name>
</gene>
<proteinExistence type="predicted"/>
<keyword evidence="3" id="KW-1185">Reference proteome</keyword>
<evidence type="ECO:0000256" key="1">
    <source>
        <dbReference type="SAM" id="SignalP"/>
    </source>
</evidence>
<comment type="caution">
    <text evidence="2">The sequence shown here is derived from an EMBL/GenBank/DDBJ whole genome shotgun (WGS) entry which is preliminary data.</text>
</comment>
<dbReference type="EMBL" id="SMJZ01000167">
    <property type="protein sequence ID" value="TDC01143.1"/>
    <property type="molecule type" value="Genomic_DNA"/>
</dbReference>
<organism evidence="2 3">
    <name type="scientific">Nonomuraea longispora</name>
    <dbReference type="NCBI Taxonomy" id="1848320"/>
    <lineage>
        <taxon>Bacteria</taxon>
        <taxon>Bacillati</taxon>
        <taxon>Actinomycetota</taxon>
        <taxon>Actinomycetes</taxon>
        <taxon>Streptosporangiales</taxon>
        <taxon>Streptosporangiaceae</taxon>
        <taxon>Nonomuraea</taxon>
    </lineage>
</organism>
<evidence type="ECO:0000313" key="3">
    <source>
        <dbReference type="Proteomes" id="UP000295157"/>
    </source>
</evidence>
<name>A0A4R4N247_9ACTN</name>
<feature type="chain" id="PRO_5039296502" evidence="1">
    <location>
        <begin position="23"/>
        <end position="126"/>
    </location>
</feature>
<feature type="signal peptide" evidence="1">
    <location>
        <begin position="1"/>
        <end position="22"/>
    </location>
</feature>
<dbReference type="Proteomes" id="UP000295157">
    <property type="component" value="Unassembled WGS sequence"/>
</dbReference>
<evidence type="ECO:0000313" key="2">
    <source>
        <dbReference type="EMBL" id="TDC01143.1"/>
    </source>
</evidence>
<reference evidence="2 3" key="1">
    <citation type="submission" date="2019-02" db="EMBL/GenBank/DDBJ databases">
        <title>Draft genome sequences of novel Actinobacteria.</title>
        <authorList>
            <person name="Sahin N."/>
            <person name="Ay H."/>
            <person name="Saygin H."/>
        </authorList>
    </citation>
    <scope>NUCLEOTIDE SEQUENCE [LARGE SCALE GENOMIC DNA]</scope>
    <source>
        <strain evidence="2 3">KC201</strain>
    </source>
</reference>
<dbReference type="OrthoDB" id="3541843at2"/>
<accession>A0A4R4N247</accession>
<dbReference type="AlphaFoldDB" id="A0A4R4N247"/>